<keyword evidence="2" id="KW-0472">Membrane</keyword>
<reference evidence="3" key="1">
    <citation type="submission" date="2021-01" db="EMBL/GenBank/DDBJ databases">
        <authorList>
            <person name="Corre E."/>
            <person name="Pelletier E."/>
            <person name="Niang G."/>
            <person name="Scheremetjew M."/>
            <person name="Finn R."/>
            <person name="Kale V."/>
            <person name="Holt S."/>
            <person name="Cochrane G."/>
            <person name="Meng A."/>
            <person name="Brown T."/>
            <person name="Cohen L."/>
        </authorList>
    </citation>
    <scope>NUCLEOTIDE SEQUENCE</scope>
    <source>
        <strain evidence="3">SAG 36.94</strain>
    </source>
</reference>
<proteinExistence type="predicted"/>
<sequence length="380" mass="41428">MSFIRFEGQQRNSSKISIGSFAACSWSSNMSFCFVLSSNIVFDNFYLTCPRYYGQGARSRVLRWRSSNLRMMAKKSSGAGGSRGRGSARRGKQPGGRSGGGKVAEGPKKGDEQGQSETEALQEHSLSNPTEPTEGEGMVVPPLDITQLEEKVETEDELDKDYDVEPSTSTTAGLNSTARIRRRRRRASVNPAGGSEAPKSDILGSTERISKGPSEEAVNSDGAGGENNPIRELTKRFRLSKEEVLAGIERDPDFMFRKDLIADKEYDMTNAVMGLGKANKQGTYILPYLQTGHIVGLLVVLVATFGYLPGFPLTELPEATRQKLAIGLEINYAVNSLLAAYAFVAARNRGQPVAFWMAKTLVLGGLSLDELRSNIPLIKK</sequence>
<evidence type="ECO:0000256" key="1">
    <source>
        <dbReference type="SAM" id="MobiDB-lite"/>
    </source>
</evidence>
<feature type="transmembrane region" description="Helical" evidence="2">
    <location>
        <begin position="328"/>
        <end position="346"/>
    </location>
</feature>
<dbReference type="AlphaFoldDB" id="A0A7S1TIM4"/>
<feature type="compositionally biased region" description="Gly residues" evidence="1">
    <location>
        <begin position="93"/>
        <end position="103"/>
    </location>
</feature>
<dbReference type="EMBL" id="HBGH01018061">
    <property type="protein sequence ID" value="CAD9237958.1"/>
    <property type="molecule type" value="Transcribed_RNA"/>
</dbReference>
<feature type="compositionally biased region" description="Polar residues" evidence="1">
    <location>
        <begin position="166"/>
        <end position="178"/>
    </location>
</feature>
<keyword evidence="2" id="KW-1133">Transmembrane helix</keyword>
<evidence type="ECO:0000313" key="3">
    <source>
        <dbReference type="EMBL" id="CAD9237958.1"/>
    </source>
</evidence>
<feature type="region of interest" description="Disordered" evidence="1">
    <location>
        <begin position="72"/>
        <end position="229"/>
    </location>
</feature>
<name>A0A7S1TIM4_9RHOD</name>
<keyword evidence="2" id="KW-0812">Transmembrane</keyword>
<evidence type="ECO:0000256" key="2">
    <source>
        <dbReference type="SAM" id="Phobius"/>
    </source>
</evidence>
<feature type="compositionally biased region" description="Acidic residues" evidence="1">
    <location>
        <begin position="152"/>
        <end position="164"/>
    </location>
</feature>
<accession>A0A7S1TIM4</accession>
<protein>
    <submittedName>
        <fullName evidence="3">Uncharacterized protein</fullName>
    </submittedName>
</protein>
<organism evidence="3">
    <name type="scientific">Compsopogon caeruleus</name>
    <dbReference type="NCBI Taxonomy" id="31354"/>
    <lineage>
        <taxon>Eukaryota</taxon>
        <taxon>Rhodophyta</taxon>
        <taxon>Compsopogonophyceae</taxon>
        <taxon>Compsopogonales</taxon>
        <taxon>Compsopogonaceae</taxon>
        <taxon>Compsopogon</taxon>
    </lineage>
</organism>
<feature type="transmembrane region" description="Helical" evidence="2">
    <location>
        <begin position="285"/>
        <end position="308"/>
    </location>
</feature>
<gene>
    <name evidence="3" type="ORF">CCAE0312_LOCUS10058</name>
</gene>
<feature type="compositionally biased region" description="Polar residues" evidence="1">
    <location>
        <begin position="113"/>
        <end position="131"/>
    </location>
</feature>